<dbReference type="InterPro" id="IPR007219">
    <property type="entry name" value="XnlR_reg_dom"/>
</dbReference>
<protein>
    <recommendedName>
        <fullName evidence="3">Xylanolytic transcriptional activator regulatory domain-containing protein</fullName>
    </recommendedName>
</protein>
<keyword evidence="5" id="KW-1185">Reference proteome</keyword>
<reference evidence="4 5" key="1">
    <citation type="submission" date="2024-07" db="EMBL/GenBank/DDBJ databases">
        <title>Section-level genome sequencing and comparative genomics of Aspergillus sections Usti and Cavernicolus.</title>
        <authorList>
            <consortium name="Lawrence Berkeley National Laboratory"/>
            <person name="Nybo J.L."/>
            <person name="Vesth T.C."/>
            <person name="Theobald S."/>
            <person name="Frisvad J.C."/>
            <person name="Larsen T.O."/>
            <person name="Kjaerboelling I."/>
            <person name="Rothschild-Mancinelli K."/>
            <person name="Lyhne E.K."/>
            <person name="Kogle M.E."/>
            <person name="Barry K."/>
            <person name="Clum A."/>
            <person name="Na H."/>
            <person name="Ledsgaard L."/>
            <person name="Lin J."/>
            <person name="Lipzen A."/>
            <person name="Kuo A."/>
            <person name="Riley R."/>
            <person name="Mondo S."/>
            <person name="Labutti K."/>
            <person name="Haridas S."/>
            <person name="Pangalinan J."/>
            <person name="Salamov A.A."/>
            <person name="Simmons B.A."/>
            <person name="Magnuson J.K."/>
            <person name="Chen J."/>
            <person name="Drula E."/>
            <person name="Henrissat B."/>
            <person name="Wiebenga A."/>
            <person name="Lubbers R.J."/>
            <person name="Gomes A.C."/>
            <person name="Makela M.R."/>
            <person name="Stajich J."/>
            <person name="Grigoriev I.V."/>
            <person name="Mortensen U.H."/>
            <person name="De Vries R.P."/>
            <person name="Baker S.E."/>
            <person name="Andersen M.R."/>
        </authorList>
    </citation>
    <scope>NUCLEOTIDE SEQUENCE [LARGE SCALE GENOMIC DNA]</scope>
    <source>
        <strain evidence="4 5">CBS 123904</strain>
    </source>
</reference>
<gene>
    <name evidence="4" type="ORF">BJY01DRAFT_242392</name>
</gene>
<comment type="caution">
    <text evidence="4">The sequence shown here is derived from an EMBL/GenBank/DDBJ whole genome shotgun (WGS) entry which is preliminary data.</text>
</comment>
<dbReference type="Proteomes" id="UP001610446">
    <property type="component" value="Unassembled WGS sequence"/>
</dbReference>
<evidence type="ECO:0000256" key="2">
    <source>
        <dbReference type="SAM" id="MobiDB-lite"/>
    </source>
</evidence>
<proteinExistence type="predicted"/>
<accession>A0ABR4KYF2</accession>
<evidence type="ECO:0000313" key="5">
    <source>
        <dbReference type="Proteomes" id="UP001610446"/>
    </source>
</evidence>
<evidence type="ECO:0000313" key="4">
    <source>
        <dbReference type="EMBL" id="KAL2857320.1"/>
    </source>
</evidence>
<dbReference type="Pfam" id="PF04082">
    <property type="entry name" value="Fungal_trans"/>
    <property type="match status" value="1"/>
</dbReference>
<dbReference type="EMBL" id="JBFXLU010000004">
    <property type="protein sequence ID" value="KAL2857320.1"/>
    <property type="molecule type" value="Genomic_DNA"/>
</dbReference>
<feature type="region of interest" description="Disordered" evidence="2">
    <location>
        <begin position="1"/>
        <end position="22"/>
    </location>
</feature>
<keyword evidence="1" id="KW-0539">Nucleus</keyword>
<sequence>MDDSTSGPQLQREIPDLLPSHGLTGYDDLGDIDPAIINFQSPPYSAGPAMPTDILAESLAEPSGFGMDNISTLDAGLFDPLTFASYMELFLPYGDTEHDSEPSSTDVSDAHVRFQQYCTPMDYSRPASPTAQLEHDKWVRHLGDIEGVQYDSSVLEIFLSLFQVHLTQTFRCFEHLADLEANPLELTLAMAGVGALYCSTPGSHKLAQSLYNSTRVKLLSKVHHKPLTPSDDRLATLQTYMLLELFGYISGDPRLHEIAEVYHWEMVEPSSSSETRAPTSEPTIWSLACLSFLLPWASSNLTQLTPGHMRRREFVESALNQWGESAYNQSLHSTKLLFHLVGLNLHIDLQQAEQIAQEYCAETDSELPQLRFMGVQALKRRGCGLPPSAVFASDIDRLSAAWHANRIMCLALEREQQPTDRRQLEEAPHLPYCIFLAALTFWMLERCQREASSHGESTVQEAALEGPVPLAIDILSHCYAPVAKKLGLIVKSLVGPRTAPV</sequence>
<feature type="domain" description="Xylanolytic transcriptional activator regulatory" evidence="3">
    <location>
        <begin position="177"/>
        <end position="258"/>
    </location>
</feature>
<organism evidence="4 5">
    <name type="scientific">Aspergillus pseudoustus</name>
    <dbReference type="NCBI Taxonomy" id="1810923"/>
    <lineage>
        <taxon>Eukaryota</taxon>
        <taxon>Fungi</taxon>
        <taxon>Dikarya</taxon>
        <taxon>Ascomycota</taxon>
        <taxon>Pezizomycotina</taxon>
        <taxon>Eurotiomycetes</taxon>
        <taxon>Eurotiomycetidae</taxon>
        <taxon>Eurotiales</taxon>
        <taxon>Aspergillaceae</taxon>
        <taxon>Aspergillus</taxon>
        <taxon>Aspergillus subgen. Nidulantes</taxon>
    </lineage>
</organism>
<evidence type="ECO:0000256" key="1">
    <source>
        <dbReference type="ARBA" id="ARBA00023242"/>
    </source>
</evidence>
<name>A0ABR4KYF2_9EURO</name>
<evidence type="ECO:0000259" key="3">
    <source>
        <dbReference type="Pfam" id="PF04082"/>
    </source>
</evidence>